<organism evidence="2 3">
    <name type="scientific">Actinoalloteichus caeruleus DSM 43889</name>
    <dbReference type="NCBI Taxonomy" id="1120930"/>
    <lineage>
        <taxon>Bacteria</taxon>
        <taxon>Bacillati</taxon>
        <taxon>Actinomycetota</taxon>
        <taxon>Actinomycetes</taxon>
        <taxon>Pseudonocardiales</taxon>
        <taxon>Pseudonocardiaceae</taxon>
        <taxon>Actinoalloteichus</taxon>
        <taxon>Actinoalloteichus cyanogriseus</taxon>
    </lineage>
</organism>
<proteinExistence type="predicted"/>
<dbReference type="EMBL" id="AUBJ02000001">
    <property type="protein sequence ID" value="MCP2333791.1"/>
    <property type="molecule type" value="Genomic_DNA"/>
</dbReference>
<keyword evidence="3" id="KW-1185">Reference proteome</keyword>
<evidence type="ECO:0000313" key="3">
    <source>
        <dbReference type="Proteomes" id="UP000791080"/>
    </source>
</evidence>
<accession>A0ABT1JQ32</accession>
<dbReference type="Proteomes" id="UP000791080">
    <property type="component" value="Unassembled WGS sequence"/>
</dbReference>
<comment type="caution">
    <text evidence="2">The sequence shown here is derived from an EMBL/GenBank/DDBJ whole genome shotgun (WGS) entry which is preliminary data.</text>
</comment>
<reference evidence="2 3" key="2">
    <citation type="submission" date="2022-06" db="EMBL/GenBank/DDBJ databases">
        <title>Genomic Encyclopedia of Type Strains, Phase I: the one thousand microbial genomes (KMG-I) project.</title>
        <authorList>
            <person name="Kyrpides N."/>
        </authorList>
    </citation>
    <scope>NUCLEOTIDE SEQUENCE [LARGE SCALE GENOMIC DNA]</scope>
    <source>
        <strain evidence="2 3">DSM 43889</strain>
    </source>
</reference>
<evidence type="ECO:0000313" key="2">
    <source>
        <dbReference type="EMBL" id="MCP2333791.1"/>
    </source>
</evidence>
<gene>
    <name evidence="2" type="ORF">G443_004061</name>
</gene>
<name>A0ABT1JQ32_ACTCY</name>
<feature type="region of interest" description="Disordered" evidence="1">
    <location>
        <begin position="1"/>
        <end position="80"/>
    </location>
</feature>
<protein>
    <submittedName>
        <fullName evidence="2">Uncharacterized protein</fullName>
    </submittedName>
</protein>
<feature type="compositionally biased region" description="Basic and acidic residues" evidence="1">
    <location>
        <begin position="28"/>
        <end position="37"/>
    </location>
</feature>
<evidence type="ECO:0000256" key="1">
    <source>
        <dbReference type="SAM" id="MobiDB-lite"/>
    </source>
</evidence>
<reference evidence="2 3" key="1">
    <citation type="submission" date="2013-07" db="EMBL/GenBank/DDBJ databases">
        <authorList>
            <consortium name="DOE Joint Genome Institute"/>
            <person name="Reeve W."/>
            <person name="Huntemann M."/>
            <person name="Han J."/>
            <person name="Chen A."/>
            <person name="Kyrpides N."/>
            <person name="Mavromatis K."/>
            <person name="Markowitz V."/>
            <person name="Palaniappan K."/>
            <person name="Ivanova N."/>
            <person name="Schaumberg A."/>
            <person name="Pati A."/>
            <person name="Liolios K."/>
            <person name="Nordberg H.P."/>
            <person name="Cantor M.N."/>
            <person name="Hua S.X."/>
            <person name="Woyke T."/>
        </authorList>
    </citation>
    <scope>NUCLEOTIDE SEQUENCE [LARGE SCALE GENOMIC DNA]</scope>
    <source>
        <strain evidence="2 3">DSM 43889</strain>
    </source>
</reference>
<sequence length="80" mass="8813">MPGLDSWPVKSILRSEPLADVDGTPRITLRDPAVEGRRRPRLQGTRRFPLGGRQTNPDRPPCSARVVARHEYGGEANPTG</sequence>